<comment type="caution">
    <text evidence="2">The sequence shown here is derived from an EMBL/GenBank/DDBJ whole genome shotgun (WGS) entry which is preliminary data.</text>
</comment>
<proteinExistence type="predicted"/>
<dbReference type="Gene3D" id="3.40.430.10">
    <property type="entry name" value="Dihydrofolate Reductase, subunit A"/>
    <property type="match status" value="1"/>
</dbReference>
<dbReference type="SUPFAM" id="SSF53597">
    <property type="entry name" value="Dihydrofolate reductase-like"/>
    <property type="match status" value="1"/>
</dbReference>
<feature type="domain" description="Bacterial bifunctional deaminase-reductase C-terminal" evidence="1">
    <location>
        <begin position="4"/>
        <end position="183"/>
    </location>
</feature>
<dbReference type="PATRIC" id="fig|186479.3.peg.5351"/>
<dbReference type="PANTHER" id="PTHR38011:SF2">
    <property type="entry name" value="BIFUNCTIONAL DEAMINASE-REDUCTASE DOMAIN PROTEIN"/>
    <property type="match status" value="1"/>
</dbReference>
<evidence type="ECO:0000313" key="2">
    <source>
        <dbReference type="EMBL" id="KPV53426.1"/>
    </source>
</evidence>
<dbReference type="GO" id="GO:0008703">
    <property type="term" value="F:5-amino-6-(5-phosphoribosylamino)uracil reductase activity"/>
    <property type="evidence" value="ECO:0007669"/>
    <property type="project" value="InterPro"/>
</dbReference>
<dbReference type="PANTHER" id="PTHR38011">
    <property type="entry name" value="DIHYDROFOLATE REDUCTASE FAMILY PROTEIN (AFU_ORTHOLOGUE AFUA_8G06820)"/>
    <property type="match status" value="1"/>
</dbReference>
<dbReference type="InterPro" id="IPR002734">
    <property type="entry name" value="RibDG_C"/>
</dbReference>
<organism evidence="2 3">
    <name type="scientific">Kouleothrix aurantiaca</name>
    <dbReference type="NCBI Taxonomy" id="186479"/>
    <lineage>
        <taxon>Bacteria</taxon>
        <taxon>Bacillati</taxon>
        <taxon>Chloroflexota</taxon>
        <taxon>Chloroflexia</taxon>
        <taxon>Chloroflexales</taxon>
        <taxon>Roseiflexineae</taxon>
        <taxon>Roseiflexaceae</taxon>
        <taxon>Kouleothrix</taxon>
    </lineage>
</organism>
<evidence type="ECO:0000259" key="1">
    <source>
        <dbReference type="Pfam" id="PF01872"/>
    </source>
</evidence>
<dbReference type="InterPro" id="IPR050765">
    <property type="entry name" value="Riboflavin_Biosynth_HTPR"/>
</dbReference>
<gene>
    <name evidence="2" type="ORF">SE17_09735</name>
</gene>
<dbReference type="AlphaFoldDB" id="A0A0P9F9U1"/>
<dbReference type="Proteomes" id="UP000050509">
    <property type="component" value="Unassembled WGS sequence"/>
</dbReference>
<dbReference type="GO" id="GO:0009231">
    <property type="term" value="P:riboflavin biosynthetic process"/>
    <property type="evidence" value="ECO:0007669"/>
    <property type="project" value="InterPro"/>
</dbReference>
<dbReference type="InterPro" id="IPR024072">
    <property type="entry name" value="DHFR-like_dom_sf"/>
</dbReference>
<reference evidence="2 3" key="1">
    <citation type="submission" date="2015-09" db="EMBL/GenBank/DDBJ databases">
        <title>Draft genome sequence of Kouleothrix aurantiaca JCM 19913.</title>
        <authorList>
            <person name="Hemp J."/>
        </authorList>
    </citation>
    <scope>NUCLEOTIDE SEQUENCE [LARGE SCALE GENOMIC DNA]</scope>
    <source>
        <strain evidence="2 3">COM-B</strain>
    </source>
</reference>
<protein>
    <submittedName>
        <fullName evidence="2">Deaminase</fullName>
    </submittedName>
</protein>
<keyword evidence="3" id="KW-1185">Reference proteome</keyword>
<accession>A0A0P9F9U1</accession>
<evidence type="ECO:0000313" key="3">
    <source>
        <dbReference type="Proteomes" id="UP000050509"/>
    </source>
</evidence>
<dbReference type="EMBL" id="LJCR01000261">
    <property type="protein sequence ID" value="KPV53426.1"/>
    <property type="molecule type" value="Genomic_DNA"/>
</dbReference>
<dbReference type="Pfam" id="PF01872">
    <property type="entry name" value="RibD_C"/>
    <property type="match status" value="1"/>
</dbReference>
<name>A0A0P9F9U1_9CHLR</name>
<sequence length="193" mass="20254">MGRIVVFNNLTLDGVMQAPGGADEDTRGGFTHGGWAAPYGAMMEAGDAFPGMDALLFGRRTYEQFYGFWPKQTGNPFAGMLDAMPKYVASTTLTEPLPWVNSTLLHGDAAESVAKLKTEQAGNIAIMGCGVLVQSLMRAGLIDRYVLLVHPLVLGSGRQLFPSGGAAATLKLISAKSTSKGVAVLAYEPVGSA</sequence>